<keyword evidence="2" id="KW-1185">Reference proteome</keyword>
<dbReference type="Proteomes" id="UP000800200">
    <property type="component" value="Unassembled WGS sequence"/>
</dbReference>
<dbReference type="EMBL" id="ML994610">
    <property type="protein sequence ID" value="KAF2195276.1"/>
    <property type="molecule type" value="Genomic_DNA"/>
</dbReference>
<reference evidence="1" key="1">
    <citation type="journal article" date="2020" name="Stud. Mycol.">
        <title>101 Dothideomycetes genomes: a test case for predicting lifestyles and emergence of pathogens.</title>
        <authorList>
            <person name="Haridas S."/>
            <person name="Albert R."/>
            <person name="Binder M."/>
            <person name="Bloem J."/>
            <person name="Labutti K."/>
            <person name="Salamov A."/>
            <person name="Andreopoulos B."/>
            <person name="Baker S."/>
            <person name="Barry K."/>
            <person name="Bills G."/>
            <person name="Bluhm B."/>
            <person name="Cannon C."/>
            <person name="Castanera R."/>
            <person name="Culley D."/>
            <person name="Daum C."/>
            <person name="Ezra D."/>
            <person name="Gonzalez J."/>
            <person name="Henrissat B."/>
            <person name="Kuo A."/>
            <person name="Liang C."/>
            <person name="Lipzen A."/>
            <person name="Lutzoni F."/>
            <person name="Magnuson J."/>
            <person name="Mondo S."/>
            <person name="Nolan M."/>
            <person name="Ohm R."/>
            <person name="Pangilinan J."/>
            <person name="Park H.-J."/>
            <person name="Ramirez L."/>
            <person name="Alfaro M."/>
            <person name="Sun H."/>
            <person name="Tritt A."/>
            <person name="Yoshinaga Y."/>
            <person name="Zwiers L.-H."/>
            <person name="Turgeon B."/>
            <person name="Goodwin S."/>
            <person name="Spatafora J."/>
            <person name="Crous P."/>
            <person name="Grigoriev I."/>
        </authorList>
    </citation>
    <scope>NUCLEOTIDE SEQUENCE</scope>
    <source>
        <strain evidence="1">CBS 207.26</strain>
    </source>
</reference>
<accession>A0A6A6EZD6</accession>
<evidence type="ECO:0000313" key="2">
    <source>
        <dbReference type="Proteomes" id="UP000800200"/>
    </source>
</evidence>
<organism evidence="1 2">
    <name type="scientific">Zopfia rhizophila CBS 207.26</name>
    <dbReference type="NCBI Taxonomy" id="1314779"/>
    <lineage>
        <taxon>Eukaryota</taxon>
        <taxon>Fungi</taxon>
        <taxon>Dikarya</taxon>
        <taxon>Ascomycota</taxon>
        <taxon>Pezizomycotina</taxon>
        <taxon>Dothideomycetes</taxon>
        <taxon>Dothideomycetes incertae sedis</taxon>
        <taxon>Zopfiaceae</taxon>
        <taxon>Zopfia</taxon>
    </lineage>
</organism>
<gene>
    <name evidence="1" type="ORF">K469DRAFT_743888</name>
</gene>
<evidence type="ECO:0000313" key="1">
    <source>
        <dbReference type="EMBL" id="KAF2195276.1"/>
    </source>
</evidence>
<dbReference type="AlphaFoldDB" id="A0A6A6EZD6"/>
<protein>
    <submittedName>
        <fullName evidence="1">Uncharacterized protein</fullName>
    </submittedName>
</protein>
<name>A0A6A6EZD6_9PEZI</name>
<dbReference type="OrthoDB" id="9451547at2759"/>
<sequence length="104" mass="12111">MRREFTRTPYRDDEDIDENDSKWSTVHRFYAGMGSFCIRWQTTTGASKLDYLHVGTLYELLKHGRIDMEMFITKQEILYKGKADGIVKTVALMQILSVLIQCIA</sequence>
<proteinExistence type="predicted"/>